<sequence length="43" mass="5138">MKIGCCRQNSKFQFMKSKLQKRNKSKCSSYYIHQTPFLVCFLS</sequence>
<protein>
    <submittedName>
        <fullName evidence="1">Uncharacterized protein</fullName>
    </submittedName>
</protein>
<name>A0A2P2PHR7_RHIMU</name>
<evidence type="ECO:0000313" key="1">
    <source>
        <dbReference type="EMBL" id="MBX54286.1"/>
    </source>
</evidence>
<accession>A0A2P2PHR7</accession>
<organism evidence="1">
    <name type="scientific">Rhizophora mucronata</name>
    <name type="common">Asiatic mangrove</name>
    <dbReference type="NCBI Taxonomy" id="61149"/>
    <lineage>
        <taxon>Eukaryota</taxon>
        <taxon>Viridiplantae</taxon>
        <taxon>Streptophyta</taxon>
        <taxon>Embryophyta</taxon>
        <taxon>Tracheophyta</taxon>
        <taxon>Spermatophyta</taxon>
        <taxon>Magnoliopsida</taxon>
        <taxon>eudicotyledons</taxon>
        <taxon>Gunneridae</taxon>
        <taxon>Pentapetalae</taxon>
        <taxon>rosids</taxon>
        <taxon>fabids</taxon>
        <taxon>Malpighiales</taxon>
        <taxon>Rhizophoraceae</taxon>
        <taxon>Rhizophora</taxon>
    </lineage>
</organism>
<reference evidence="1" key="1">
    <citation type="submission" date="2018-02" db="EMBL/GenBank/DDBJ databases">
        <title>Rhizophora mucronata_Transcriptome.</title>
        <authorList>
            <person name="Meera S.P."/>
            <person name="Sreeshan A."/>
            <person name="Augustine A."/>
        </authorList>
    </citation>
    <scope>NUCLEOTIDE SEQUENCE</scope>
    <source>
        <tissue evidence="1">Leaf</tissue>
    </source>
</reference>
<proteinExistence type="predicted"/>
<dbReference type="AlphaFoldDB" id="A0A2P2PHR7"/>
<dbReference type="EMBL" id="GGEC01073802">
    <property type="protein sequence ID" value="MBX54286.1"/>
    <property type="molecule type" value="Transcribed_RNA"/>
</dbReference>